<dbReference type="SUPFAM" id="SSF56059">
    <property type="entry name" value="Glutathione synthetase ATP-binding domain-like"/>
    <property type="match status" value="2"/>
</dbReference>
<evidence type="ECO:0000256" key="1">
    <source>
        <dbReference type="ARBA" id="ARBA00001946"/>
    </source>
</evidence>
<dbReference type="Pfam" id="PF17927">
    <property type="entry name" value="Ins134_P3_kin_N"/>
    <property type="match status" value="2"/>
</dbReference>
<comment type="similarity">
    <text evidence="2">Belongs to the ITPK1 family.</text>
</comment>
<dbReference type="PANTHER" id="PTHR14217:SF24">
    <property type="entry name" value="INOSITOL-TETRAKISPHOSPHATE 1-KINASE 1"/>
    <property type="match status" value="1"/>
</dbReference>
<dbReference type="InterPro" id="IPR011761">
    <property type="entry name" value="ATP-grasp"/>
</dbReference>
<dbReference type="GO" id="GO:0005737">
    <property type="term" value="C:cytoplasm"/>
    <property type="evidence" value="ECO:0007669"/>
    <property type="project" value="TreeGrafter"/>
</dbReference>
<proteinExistence type="inferred from homology"/>
<dbReference type="GO" id="GO:0052725">
    <property type="term" value="F:inositol-1,3,4-trisphosphate 6-kinase activity"/>
    <property type="evidence" value="ECO:0007669"/>
    <property type="project" value="InterPro"/>
</dbReference>
<evidence type="ECO:0000313" key="12">
    <source>
        <dbReference type="EMBL" id="KAK7842568.1"/>
    </source>
</evidence>
<protein>
    <submittedName>
        <fullName evidence="12">Inositol-tetrakisphosphate 1-kinase 1</fullName>
    </submittedName>
</protein>
<gene>
    <name evidence="12" type="primary">ITPK1_3</name>
    <name evidence="12" type="ORF">CFP56_013667</name>
</gene>
<dbReference type="AlphaFoldDB" id="A0AAW0KSJ1"/>
<sequence>MSSPMYRIGYALSPKDGQRLIQNSLINHAKQRGIDLIEIDPAKPLAQQGPFDCIIHKIYGSDWNNQVQQLSLHHPNVVVIDPPEAIDHLHSRASMLDVVTSLKIPQGNQTLGVPNQRVLEESENIMDSIEEKGFKFPFIAKQVSVDGSAKSHEMFLVFNENGLKKLKLKKPFVMQEFVNHGGVIFKVYVVGDHVKCVKRKSLPDISEGTLNSMAPDEGLLLFKQISNLIAKSDSSDQVEGYISGVEKLVEEAEMPPSEFVVALANGLREAMGLRLFNFDLIRDSRDGNSYFVIDINYFPGFAKMPEYESVFVDFFCDVVEEKRRNVELEAKENQEVRGGEIKENKTLVKKKMSSPMYRIGYALSPKDGQRLIQNSLINHAKQRGIDLIEIDPAKPLAQQGPFDCIIHKIYGSDWNNQVQQLSLHHPNVVVIDPPEAIDHLHSRASMLDVVTSLKIPQGNQTLGVPNQRVLEESENIMDSIEEKGFKFPFIAKQVSVDGSAKSHEMFLVFNENGLKKLKLKKPFVMQEFVNHGGVIFKVYVVGDHVKCVKRKSLPDISEGTLNSMAPDEGLLLFKQISNLIAKSDSSDQVEGYISGVEKLVEEAEMPPSEFVVALANGLREAMGLRLFNFDLIRDSRDGNSYFVIDINYFPGFAKMPEYESVFVDFFCDVVEEKRRNVELEAKENQEVRGGEIKENKTLDTRKAYAMALSIISVVLPIEVSRFSTEESVLGV</sequence>
<keyword evidence="8 10" id="KW-0067">ATP-binding</keyword>
<dbReference type="GO" id="GO:0047325">
    <property type="term" value="F:inositol-3,4,5,6-tetrakisphosphate 1-kinase activity"/>
    <property type="evidence" value="ECO:0007669"/>
    <property type="project" value="InterPro"/>
</dbReference>
<evidence type="ECO:0000256" key="4">
    <source>
        <dbReference type="ARBA" id="ARBA00022679"/>
    </source>
</evidence>
<dbReference type="EMBL" id="PKMF04000219">
    <property type="protein sequence ID" value="KAK7842568.1"/>
    <property type="molecule type" value="Genomic_DNA"/>
</dbReference>
<keyword evidence="7" id="KW-0418">Kinase</keyword>
<comment type="caution">
    <text evidence="12">The sequence shown here is derived from an EMBL/GenBank/DDBJ whole genome shotgun (WGS) entry which is preliminary data.</text>
</comment>
<feature type="domain" description="ATP-grasp" evidence="11">
    <location>
        <begin position="103"/>
        <end position="327"/>
    </location>
</feature>
<evidence type="ECO:0000313" key="13">
    <source>
        <dbReference type="Proteomes" id="UP000237347"/>
    </source>
</evidence>
<name>A0AAW0KSJ1_QUESU</name>
<dbReference type="Pfam" id="PF05770">
    <property type="entry name" value="Ins134_P3_kin"/>
    <property type="match status" value="2"/>
</dbReference>
<evidence type="ECO:0000256" key="6">
    <source>
        <dbReference type="ARBA" id="ARBA00022741"/>
    </source>
</evidence>
<evidence type="ECO:0000256" key="2">
    <source>
        <dbReference type="ARBA" id="ARBA00009601"/>
    </source>
</evidence>
<keyword evidence="6 10" id="KW-0547">Nucleotide-binding</keyword>
<dbReference type="GO" id="GO:0032957">
    <property type="term" value="P:inositol trisphosphate metabolic process"/>
    <property type="evidence" value="ECO:0007669"/>
    <property type="project" value="InterPro"/>
</dbReference>
<evidence type="ECO:0000256" key="8">
    <source>
        <dbReference type="ARBA" id="ARBA00022840"/>
    </source>
</evidence>
<evidence type="ECO:0000256" key="7">
    <source>
        <dbReference type="ARBA" id="ARBA00022777"/>
    </source>
</evidence>
<organism evidence="12 13">
    <name type="scientific">Quercus suber</name>
    <name type="common">Cork oak</name>
    <dbReference type="NCBI Taxonomy" id="58331"/>
    <lineage>
        <taxon>Eukaryota</taxon>
        <taxon>Viridiplantae</taxon>
        <taxon>Streptophyta</taxon>
        <taxon>Embryophyta</taxon>
        <taxon>Tracheophyta</taxon>
        <taxon>Spermatophyta</taxon>
        <taxon>Magnoliopsida</taxon>
        <taxon>eudicotyledons</taxon>
        <taxon>Gunneridae</taxon>
        <taxon>Pentapetalae</taxon>
        <taxon>rosids</taxon>
        <taxon>fabids</taxon>
        <taxon>Fagales</taxon>
        <taxon>Fagaceae</taxon>
        <taxon>Quercus</taxon>
    </lineage>
</organism>
<dbReference type="GO" id="GO:0005524">
    <property type="term" value="F:ATP binding"/>
    <property type="evidence" value="ECO:0007669"/>
    <property type="project" value="UniProtKB-UniRule"/>
</dbReference>
<dbReference type="InterPro" id="IPR040464">
    <property type="entry name" value="InsP(3)kin_ATP-grasp"/>
</dbReference>
<evidence type="ECO:0000256" key="3">
    <source>
        <dbReference type="ARBA" id="ARBA00011245"/>
    </source>
</evidence>
<dbReference type="Proteomes" id="UP000237347">
    <property type="component" value="Unassembled WGS sequence"/>
</dbReference>
<comment type="cofactor">
    <cofactor evidence="1">
        <name>Mg(2+)</name>
        <dbReference type="ChEBI" id="CHEBI:18420"/>
    </cofactor>
</comment>
<keyword evidence="13" id="KW-1185">Reference proteome</keyword>
<keyword evidence="9" id="KW-0460">Magnesium</keyword>
<evidence type="ECO:0000256" key="10">
    <source>
        <dbReference type="PROSITE-ProRule" id="PRU00409"/>
    </source>
</evidence>
<dbReference type="Gene3D" id="3.30.470.20">
    <property type="entry name" value="ATP-grasp fold, B domain"/>
    <property type="match status" value="2"/>
</dbReference>
<dbReference type="InterPro" id="IPR041429">
    <property type="entry name" value="ITPK1_N"/>
</dbReference>
<evidence type="ECO:0000256" key="5">
    <source>
        <dbReference type="ARBA" id="ARBA00022723"/>
    </source>
</evidence>
<dbReference type="PANTHER" id="PTHR14217">
    <property type="entry name" value="INOSITOL-TETRAKISPHOSPHATE 1-KINASE"/>
    <property type="match status" value="1"/>
</dbReference>
<dbReference type="InterPro" id="IPR008656">
    <property type="entry name" value="Inositol_tetrakis-P_1-kinase"/>
</dbReference>
<evidence type="ECO:0000259" key="11">
    <source>
        <dbReference type="PROSITE" id="PS50975"/>
    </source>
</evidence>
<evidence type="ECO:0000256" key="9">
    <source>
        <dbReference type="ARBA" id="ARBA00022842"/>
    </source>
</evidence>
<accession>A0AAW0KSJ1</accession>
<keyword evidence="4" id="KW-0808">Transferase</keyword>
<dbReference type="GO" id="GO:0000287">
    <property type="term" value="F:magnesium ion binding"/>
    <property type="evidence" value="ECO:0007669"/>
    <property type="project" value="InterPro"/>
</dbReference>
<reference evidence="12 13" key="1">
    <citation type="journal article" date="2018" name="Sci. Data">
        <title>The draft genome sequence of cork oak.</title>
        <authorList>
            <person name="Ramos A.M."/>
            <person name="Usie A."/>
            <person name="Barbosa P."/>
            <person name="Barros P.M."/>
            <person name="Capote T."/>
            <person name="Chaves I."/>
            <person name="Simoes F."/>
            <person name="Abreu I."/>
            <person name="Carrasquinho I."/>
            <person name="Faro C."/>
            <person name="Guimaraes J.B."/>
            <person name="Mendonca D."/>
            <person name="Nobrega F."/>
            <person name="Rodrigues L."/>
            <person name="Saibo N.J.M."/>
            <person name="Varela M.C."/>
            <person name="Egas C."/>
            <person name="Matos J."/>
            <person name="Miguel C.M."/>
            <person name="Oliveira M.M."/>
            <person name="Ricardo C.P."/>
            <person name="Goncalves S."/>
        </authorList>
    </citation>
    <scope>NUCLEOTIDE SEQUENCE [LARGE SCALE GENOMIC DNA]</scope>
    <source>
        <strain evidence="13">cv. HL8</strain>
    </source>
</reference>
<dbReference type="PROSITE" id="PS50975">
    <property type="entry name" value="ATP_GRASP"/>
    <property type="match status" value="2"/>
</dbReference>
<dbReference type="GO" id="GO:0052726">
    <property type="term" value="F:inositol-1,3,4-trisphosphate 5-kinase activity"/>
    <property type="evidence" value="ECO:0007669"/>
    <property type="project" value="InterPro"/>
</dbReference>
<comment type="subunit">
    <text evidence="3">Monomer.</text>
</comment>
<feature type="domain" description="ATP-grasp" evidence="11">
    <location>
        <begin position="454"/>
        <end position="678"/>
    </location>
</feature>
<keyword evidence="5" id="KW-0479">Metal-binding</keyword>